<organism evidence="3 4">
    <name type="scientific">Sphingobacterium phlebotomi</name>
    <dbReference type="NCBI Taxonomy" id="2605433"/>
    <lineage>
        <taxon>Bacteria</taxon>
        <taxon>Pseudomonadati</taxon>
        <taxon>Bacteroidota</taxon>
        <taxon>Sphingobacteriia</taxon>
        <taxon>Sphingobacteriales</taxon>
        <taxon>Sphingobacteriaceae</taxon>
        <taxon>Sphingobacterium</taxon>
    </lineage>
</organism>
<dbReference type="GO" id="GO:0003677">
    <property type="term" value="F:DNA binding"/>
    <property type="evidence" value="ECO:0007669"/>
    <property type="project" value="UniProtKB-KW"/>
</dbReference>
<keyword evidence="1" id="KW-0597">Phosphoprotein</keyword>
<dbReference type="AlphaFoldDB" id="A0A5D4H5K6"/>
<protein>
    <submittedName>
        <fullName evidence="3">DNA-binding response regulator</fullName>
    </submittedName>
</protein>
<dbReference type="Proteomes" id="UP000322362">
    <property type="component" value="Unassembled WGS sequence"/>
</dbReference>
<feature type="modified residue" description="4-aspartylphosphate" evidence="1">
    <location>
        <position position="58"/>
    </location>
</feature>
<keyword evidence="3" id="KW-0238">DNA-binding</keyword>
<evidence type="ECO:0000256" key="1">
    <source>
        <dbReference type="PROSITE-ProRule" id="PRU00169"/>
    </source>
</evidence>
<dbReference type="PANTHER" id="PTHR43228:SF1">
    <property type="entry name" value="TWO-COMPONENT RESPONSE REGULATOR ARR22"/>
    <property type="match status" value="1"/>
</dbReference>
<dbReference type="Gene3D" id="3.40.50.2300">
    <property type="match status" value="1"/>
</dbReference>
<name>A0A5D4H5K6_9SPHI</name>
<dbReference type="SMART" id="SM00448">
    <property type="entry name" value="REC"/>
    <property type="match status" value="1"/>
</dbReference>
<comment type="caution">
    <text evidence="3">The sequence shown here is derived from an EMBL/GenBank/DDBJ whole genome shotgun (WGS) entry which is preliminary data.</text>
</comment>
<dbReference type="InterPro" id="IPR001789">
    <property type="entry name" value="Sig_transdc_resp-reg_receiver"/>
</dbReference>
<feature type="domain" description="Response regulatory" evidence="2">
    <location>
        <begin position="7"/>
        <end position="128"/>
    </location>
</feature>
<proteinExistence type="predicted"/>
<gene>
    <name evidence="3" type="ORF">FXV77_10560</name>
</gene>
<dbReference type="SUPFAM" id="SSF52172">
    <property type="entry name" value="CheY-like"/>
    <property type="match status" value="1"/>
</dbReference>
<sequence>MGNRTIKLLLLDDDKEFIQFAKQLIGLIPDVKITAVAASATKGVKLLLEKHFDIVLLDIDMPVLDGFQVMKQIKHLVEPADPTVRPLFVVMCSGYNPTPRTCFKHGVSHFLEKPLSYDDLVDTIAAFKRKMQIVPTVDDLNGGRRLLLAEESDSERVSPTIFDHISAITVSDKICTVYLADGRIETHEKALSGFMEFLPRNVFVRISLQAAISLDHFEYRQGDDVYVRGCQEKLELGGREAYPAFYQWYDDNYEGRRLG</sequence>
<dbReference type="InterPro" id="IPR052048">
    <property type="entry name" value="ST_Response_Regulator"/>
</dbReference>
<evidence type="ECO:0000313" key="4">
    <source>
        <dbReference type="Proteomes" id="UP000322362"/>
    </source>
</evidence>
<dbReference type="EMBL" id="VTAV01000005">
    <property type="protein sequence ID" value="TYR36341.1"/>
    <property type="molecule type" value="Genomic_DNA"/>
</dbReference>
<evidence type="ECO:0000259" key="2">
    <source>
        <dbReference type="PROSITE" id="PS50110"/>
    </source>
</evidence>
<dbReference type="PROSITE" id="PS50110">
    <property type="entry name" value="RESPONSE_REGULATORY"/>
    <property type="match status" value="1"/>
</dbReference>
<keyword evidence="4" id="KW-1185">Reference proteome</keyword>
<evidence type="ECO:0000313" key="3">
    <source>
        <dbReference type="EMBL" id="TYR36341.1"/>
    </source>
</evidence>
<dbReference type="GO" id="GO:0000160">
    <property type="term" value="P:phosphorelay signal transduction system"/>
    <property type="evidence" value="ECO:0007669"/>
    <property type="project" value="InterPro"/>
</dbReference>
<reference evidence="3 4" key="1">
    <citation type="submission" date="2019-08" db="EMBL/GenBank/DDBJ databases">
        <title>Phlebobacter frassis gen. nov. sp. nov., a new member of family Sphingobacteriaceae isolated from sand fly rearing media.</title>
        <authorList>
            <person name="Kakumanu M.L."/>
            <person name="Marayati B.F."/>
            <person name="Wada-Katsumata A."/>
            <person name="Wasserberg G."/>
            <person name="Schal C."/>
            <person name="Apperson C.S."/>
            <person name="Ponnusamy L."/>
        </authorList>
    </citation>
    <scope>NUCLEOTIDE SEQUENCE [LARGE SCALE GENOMIC DNA]</scope>
    <source>
        <strain evidence="3 4">SSI9</strain>
    </source>
</reference>
<dbReference type="RefSeq" id="WP_148919192.1">
    <property type="nucleotide sequence ID" value="NZ_VTAV01000005.1"/>
</dbReference>
<dbReference type="InterPro" id="IPR011006">
    <property type="entry name" value="CheY-like_superfamily"/>
</dbReference>
<dbReference type="Pfam" id="PF00072">
    <property type="entry name" value="Response_reg"/>
    <property type="match status" value="1"/>
</dbReference>
<accession>A0A5D4H5K6</accession>
<dbReference type="PANTHER" id="PTHR43228">
    <property type="entry name" value="TWO-COMPONENT RESPONSE REGULATOR"/>
    <property type="match status" value="1"/>
</dbReference>
<dbReference type="CDD" id="cd17546">
    <property type="entry name" value="REC_hyHK_CKI1_RcsC-like"/>
    <property type="match status" value="1"/>
</dbReference>